<dbReference type="STRING" id="1121451.DESAM_20235"/>
<gene>
    <name evidence="1" type="ORF">DESAM_20235</name>
</gene>
<keyword evidence="2" id="KW-1185">Reference proteome</keyword>
<name>L0RAE0_9BACT</name>
<evidence type="ECO:0000313" key="2">
    <source>
        <dbReference type="Proteomes" id="UP000010808"/>
    </source>
</evidence>
<dbReference type="EMBL" id="FO203522">
    <property type="protein sequence ID" value="CCO22526.1"/>
    <property type="molecule type" value="Genomic_DNA"/>
</dbReference>
<protein>
    <submittedName>
        <fullName evidence="1">Uncharacterized protein</fullName>
    </submittedName>
</protein>
<dbReference type="AlphaFoldDB" id="L0RAE0"/>
<dbReference type="KEGG" id="dhy:DESAM_20235"/>
<sequence>MASGSQAGGLFRNCYPQNRHKDRHLGGGAAIQAILKNFASNLIFVRIKYGRH</sequence>
<dbReference type="Proteomes" id="UP000010808">
    <property type="component" value="Chromosome"/>
</dbReference>
<reference evidence="1 2" key="1">
    <citation type="submission" date="2012-10" db="EMBL/GenBank/DDBJ databases">
        <authorList>
            <person name="Genoscope - CEA"/>
        </authorList>
    </citation>
    <scope>NUCLEOTIDE SEQUENCE [LARGE SCALE GENOMIC DNA]</scope>
    <source>
        <strain evidence="2">AM13 / DSM 14728</strain>
    </source>
</reference>
<evidence type="ECO:0000313" key="1">
    <source>
        <dbReference type="EMBL" id="CCO22526.1"/>
    </source>
</evidence>
<dbReference type="HOGENOM" id="CLU_3079161_0_0_7"/>
<organism evidence="1 2">
    <name type="scientific">Maridesulfovibrio hydrothermalis AM13 = DSM 14728</name>
    <dbReference type="NCBI Taxonomy" id="1121451"/>
    <lineage>
        <taxon>Bacteria</taxon>
        <taxon>Pseudomonadati</taxon>
        <taxon>Thermodesulfobacteriota</taxon>
        <taxon>Desulfovibrionia</taxon>
        <taxon>Desulfovibrionales</taxon>
        <taxon>Desulfovibrionaceae</taxon>
        <taxon>Maridesulfovibrio</taxon>
    </lineage>
</organism>
<accession>L0RAE0</accession>
<proteinExistence type="predicted"/>